<sequence length="224" mass="24688">MAVIGKLWGYLAQRQTKVILAAAAASGLDIDIPHFEFGVTNRTPEFLEIFPFGKIPAFEDSTGFALVEGIAIARHVCSLAPESGLLGRDARERALVDQWVQFTEYEIVAFNMEIRALHSGRLGPHSKELFEGLICRQGRSLRYLETYLASCSSGFLVGDQITLADLALAAATQQIGRVTCGAAERALYPSIFAHYDKVVSIPGMKETFGEPEFVQERLAYKENQ</sequence>
<dbReference type="PROSITE" id="PS50404">
    <property type="entry name" value="GST_NTER"/>
    <property type="match status" value="1"/>
</dbReference>
<dbReference type="Pfam" id="PF14497">
    <property type="entry name" value="GST_C_3"/>
    <property type="match status" value="1"/>
</dbReference>
<dbReference type="OrthoDB" id="249703at2759"/>
<dbReference type="Proteomes" id="UP000054018">
    <property type="component" value="Unassembled WGS sequence"/>
</dbReference>
<dbReference type="SFLD" id="SFLDS00019">
    <property type="entry name" value="Glutathione_Transferase_(cytos"/>
    <property type="match status" value="1"/>
</dbReference>
<name>A0A0C9ZJE4_9AGAM</name>
<dbReference type="PROSITE" id="PS50405">
    <property type="entry name" value="GST_CTER"/>
    <property type="match status" value="1"/>
</dbReference>
<dbReference type="GO" id="GO:0005634">
    <property type="term" value="C:nucleus"/>
    <property type="evidence" value="ECO:0007669"/>
    <property type="project" value="TreeGrafter"/>
</dbReference>
<dbReference type="Gene3D" id="1.20.1050.10">
    <property type="match status" value="1"/>
</dbReference>
<dbReference type="SUPFAM" id="SSF52833">
    <property type="entry name" value="Thioredoxin-like"/>
    <property type="match status" value="1"/>
</dbReference>
<feature type="domain" description="GST N-terminal" evidence="1">
    <location>
        <begin position="3"/>
        <end position="84"/>
    </location>
</feature>
<organism evidence="3 4">
    <name type="scientific">Pisolithus microcarpus 441</name>
    <dbReference type="NCBI Taxonomy" id="765257"/>
    <lineage>
        <taxon>Eukaryota</taxon>
        <taxon>Fungi</taxon>
        <taxon>Dikarya</taxon>
        <taxon>Basidiomycota</taxon>
        <taxon>Agaricomycotina</taxon>
        <taxon>Agaricomycetes</taxon>
        <taxon>Agaricomycetidae</taxon>
        <taxon>Boletales</taxon>
        <taxon>Sclerodermatineae</taxon>
        <taxon>Pisolithaceae</taxon>
        <taxon>Pisolithus</taxon>
    </lineage>
</organism>
<dbReference type="InterPro" id="IPR050802">
    <property type="entry name" value="EF-GSTs"/>
</dbReference>
<dbReference type="STRING" id="765257.A0A0C9ZJE4"/>
<dbReference type="HOGENOM" id="CLU_011226_3_2_1"/>
<evidence type="ECO:0000259" key="2">
    <source>
        <dbReference type="PROSITE" id="PS50405"/>
    </source>
</evidence>
<dbReference type="FunFam" id="3.40.30.10:FF:000142">
    <property type="entry name" value="Elongation factor 1 gamma"/>
    <property type="match status" value="1"/>
</dbReference>
<evidence type="ECO:0000313" key="3">
    <source>
        <dbReference type="EMBL" id="KIK29431.1"/>
    </source>
</evidence>
<reference evidence="4" key="2">
    <citation type="submission" date="2015-01" db="EMBL/GenBank/DDBJ databases">
        <title>Evolutionary Origins and Diversification of the Mycorrhizal Mutualists.</title>
        <authorList>
            <consortium name="DOE Joint Genome Institute"/>
            <consortium name="Mycorrhizal Genomics Consortium"/>
            <person name="Kohler A."/>
            <person name="Kuo A."/>
            <person name="Nagy L.G."/>
            <person name="Floudas D."/>
            <person name="Copeland A."/>
            <person name="Barry K.W."/>
            <person name="Cichocki N."/>
            <person name="Veneault-Fourrey C."/>
            <person name="LaButti K."/>
            <person name="Lindquist E.A."/>
            <person name="Lipzen A."/>
            <person name="Lundell T."/>
            <person name="Morin E."/>
            <person name="Murat C."/>
            <person name="Riley R."/>
            <person name="Ohm R."/>
            <person name="Sun H."/>
            <person name="Tunlid A."/>
            <person name="Henrissat B."/>
            <person name="Grigoriev I.V."/>
            <person name="Hibbett D.S."/>
            <person name="Martin F."/>
        </authorList>
    </citation>
    <scope>NUCLEOTIDE SEQUENCE [LARGE SCALE GENOMIC DNA]</scope>
    <source>
        <strain evidence="4">441</strain>
    </source>
</reference>
<reference evidence="3 4" key="1">
    <citation type="submission" date="2014-04" db="EMBL/GenBank/DDBJ databases">
        <authorList>
            <consortium name="DOE Joint Genome Institute"/>
            <person name="Kuo A."/>
            <person name="Kohler A."/>
            <person name="Costa M.D."/>
            <person name="Nagy L.G."/>
            <person name="Floudas D."/>
            <person name="Copeland A."/>
            <person name="Barry K.W."/>
            <person name="Cichocki N."/>
            <person name="Veneault-Fourrey C."/>
            <person name="LaButti K."/>
            <person name="Lindquist E.A."/>
            <person name="Lipzen A."/>
            <person name="Lundell T."/>
            <person name="Morin E."/>
            <person name="Murat C."/>
            <person name="Sun H."/>
            <person name="Tunlid A."/>
            <person name="Henrissat B."/>
            <person name="Grigoriev I.V."/>
            <person name="Hibbett D.S."/>
            <person name="Martin F."/>
            <person name="Nordberg H.P."/>
            <person name="Cantor M.N."/>
            <person name="Hua S.X."/>
        </authorList>
    </citation>
    <scope>NUCLEOTIDE SEQUENCE [LARGE SCALE GENOMIC DNA]</scope>
    <source>
        <strain evidence="3 4">441</strain>
    </source>
</reference>
<protein>
    <recommendedName>
        <fullName evidence="5">Glutathione transferase</fullName>
    </recommendedName>
</protein>
<evidence type="ECO:0000259" key="1">
    <source>
        <dbReference type="PROSITE" id="PS50404"/>
    </source>
</evidence>
<dbReference type="Pfam" id="PF02798">
    <property type="entry name" value="GST_N"/>
    <property type="match status" value="1"/>
</dbReference>
<dbReference type="InterPro" id="IPR036282">
    <property type="entry name" value="Glutathione-S-Trfase_C_sf"/>
</dbReference>
<dbReference type="AlphaFoldDB" id="A0A0C9ZJE4"/>
<dbReference type="GO" id="GO:0006414">
    <property type="term" value="P:translational elongation"/>
    <property type="evidence" value="ECO:0007669"/>
    <property type="project" value="TreeGrafter"/>
</dbReference>
<evidence type="ECO:0000313" key="4">
    <source>
        <dbReference type="Proteomes" id="UP000054018"/>
    </source>
</evidence>
<dbReference type="InterPro" id="IPR004046">
    <property type="entry name" value="GST_C"/>
</dbReference>
<dbReference type="PANTHER" id="PTHR43986">
    <property type="entry name" value="ELONGATION FACTOR 1-GAMMA"/>
    <property type="match status" value="1"/>
</dbReference>
<dbReference type="CDD" id="cd03044">
    <property type="entry name" value="GST_N_EF1Bgamma"/>
    <property type="match status" value="1"/>
</dbReference>
<dbReference type="InterPro" id="IPR036249">
    <property type="entry name" value="Thioredoxin-like_sf"/>
</dbReference>
<dbReference type="InterPro" id="IPR004045">
    <property type="entry name" value="Glutathione_S-Trfase_N"/>
</dbReference>
<proteinExistence type="predicted"/>
<feature type="domain" description="GST C-terminal" evidence="2">
    <location>
        <begin position="89"/>
        <end position="224"/>
    </location>
</feature>
<dbReference type="InterPro" id="IPR010987">
    <property type="entry name" value="Glutathione-S-Trfase_C-like"/>
</dbReference>
<dbReference type="GO" id="GO:0005737">
    <property type="term" value="C:cytoplasm"/>
    <property type="evidence" value="ECO:0007669"/>
    <property type="project" value="TreeGrafter"/>
</dbReference>
<dbReference type="InterPro" id="IPR040079">
    <property type="entry name" value="Glutathione_S-Trfase"/>
</dbReference>
<dbReference type="PANTHER" id="PTHR43986:SF1">
    <property type="entry name" value="ELONGATION FACTOR 1-GAMMA"/>
    <property type="match status" value="1"/>
</dbReference>
<evidence type="ECO:0008006" key="5">
    <source>
        <dbReference type="Google" id="ProtNLM"/>
    </source>
</evidence>
<dbReference type="SUPFAM" id="SSF47616">
    <property type="entry name" value="GST C-terminal domain-like"/>
    <property type="match status" value="1"/>
</dbReference>
<dbReference type="EMBL" id="KN833689">
    <property type="protein sequence ID" value="KIK29431.1"/>
    <property type="molecule type" value="Genomic_DNA"/>
</dbReference>
<gene>
    <name evidence="3" type="ORF">PISMIDRAFT_672119</name>
</gene>
<accession>A0A0C9ZJE4</accession>
<dbReference type="Gene3D" id="3.40.30.10">
    <property type="entry name" value="Glutaredoxin"/>
    <property type="match status" value="1"/>
</dbReference>
<keyword evidence="4" id="KW-1185">Reference proteome</keyword>